<organism evidence="2 3">
    <name type="scientific">Toxocara canis</name>
    <name type="common">Canine roundworm</name>
    <dbReference type="NCBI Taxonomy" id="6265"/>
    <lineage>
        <taxon>Eukaryota</taxon>
        <taxon>Metazoa</taxon>
        <taxon>Ecdysozoa</taxon>
        <taxon>Nematoda</taxon>
        <taxon>Chromadorea</taxon>
        <taxon>Rhabditida</taxon>
        <taxon>Spirurina</taxon>
        <taxon>Ascaridomorpha</taxon>
        <taxon>Ascaridoidea</taxon>
        <taxon>Toxocaridae</taxon>
        <taxon>Toxocara</taxon>
    </lineage>
</organism>
<protein>
    <submittedName>
        <fullName evidence="3">WASH-7_N domain-containing protein</fullName>
    </submittedName>
</protein>
<reference evidence="3" key="1">
    <citation type="submission" date="2016-06" db="UniProtKB">
        <authorList>
            <consortium name="WormBaseParasite"/>
        </authorList>
    </citation>
    <scope>IDENTIFICATION</scope>
</reference>
<dbReference type="AlphaFoldDB" id="A0A183U545"/>
<gene>
    <name evidence="1" type="ORF">TCNE_LOCUS3616</name>
</gene>
<evidence type="ECO:0000313" key="2">
    <source>
        <dbReference type="Proteomes" id="UP000050794"/>
    </source>
</evidence>
<dbReference type="Proteomes" id="UP000050794">
    <property type="component" value="Unassembled WGS sequence"/>
</dbReference>
<accession>A0A183U545</accession>
<sequence length="141" mass="15328">MGESTYTDTTEPVGSTSRSFMHVRHCGALTSVLHSINHAVQQLSKCGVSFRIHQMKPLFQSATAEAAGRAAELSKVSAFFAHLQPLFSLTTIVANNCALLTAYYVIVKDDDIDVGDSHVSLSSTEGVNEMLLRDAGDRNRR</sequence>
<dbReference type="EMBL" id="UYWY01004823">
    <property type="protein sequence ID" value="VDM29333.1"/>
    <property type="molecule type" value="Genomic_DNA"/>
</dbReference>
<keyword evidence="2" id="KW-1185">Reference proteome</keyword>
<dbReference type="WBParaSite" id="TCNE_0000361501-mRNA-1">
    <property type="protein sequence ID" value="TCNE_0000361501-mRNA-1"/>
    <property type="gene ID" value="TCNE_0000361501"/>
</dbReference>
<proteinExistence type="predicted"/>
<name>A0A183U545_TOXCA</name>
<reference evidence="1 2" key="2">
    <citation type="submission" date="2018-11" db="EMBL/GenBank/DDBJ databases">
        <authorList>
            <consortium name="Pathogen Informatics"/>
        </authorList>
    </citation>
    <scope>NUCLEOTIDE SEQUENCE [LARGE SCALE GENOMIC DNA]</scope>
</reference>
<evidence type="ECO:0000313" key="3">
    <source>
        <dbReference type="WBParaSite" id="TCNE_0000361501-mRNA-1"/>
    </source>
</evidence>
<evidence type="ECO:0000313" key="1">
    <source>
        <dbReference type="EMBL" id="VDM29333.1"/>
    </source>
</evidence>